<keyword evidence="1" id="KW-0240">DNA-directed RNA polymerase</keyword>
<dbReference type="AlphaFoldDB" id="A0A6C0AV53"/>
<dbReference type="GO" id="GO:0000428">
    <property type="term" value="C:DNA-directed RNA polymerase complex"/>
    <property type="evidence" value="ECO:0007669"/>
    <property type="project" value="UniProtKB-KW"/>
</dbReference>
<evidence type="ECO:0008006" key="6">
    <source>
        <dbReference type="Google" id="ProtNLM"/>
    </source>
</evidence>
<keyword evidence="4" id="KW-0804">Transcription</keyword>
<organism evidence="5">
    <name type="scientific">viral metagenome</name>
    <dbReference type="NCBI Taxonomy" id="1070528"/>
    <lineage>
        <taxon>unclassified sequences</taxon>
        <taxon>metagenomes</taxon>
        <taxon>organismal metagenomes</taxon>
    </lineage>
</organism>
<reference evidence="5" key="1">
    <citation type="journal article" date="2020" name="Nature">
        <title>Giant virus diversity and host interactions through global metagenomics.</title>
        <authorList>
            <person name="Schulz F."/>
            <person name="Roux S."/>
            <person name="Paez-Espino D."/>
            <person name="Jungbluth S."/>
            <person name="Walsh D.A."/>
            <person name="Denef V.J."/>
            <person name="McMahon K.D."/>
            <person name="Konstantinidis K.T."/>
            <person name="Eloe-Fadrosh E.A."/>
            <person name="Kyrpides N.C."/>
            <person name="Woyke T."/>
        </authorList>
    </citation>
    <scope>NUCLEOTIDE SEQUENCE</scope>
    <source>
        <strain evidence="5">GVMAG-S-ERX555961-36</strain>
    </source>
</reference>
<dbReference type="PANTHER" id="PTHR23431">
    <property type="entry name" value="DNA-DIRECTED RNA POLYMERASES I, II, AND III SUBUNIT RPABC5 FAMILY MEMBER"/>
    <property type="match status" value="1"/>
</dbReference>
<evidence type="ECO:0000313" key="5">
    <source>
        <dbReference type="EMBL" id="QHS83817.1"/>
    </source>
</evidence>
<dbReference type="PROSITE" id="PS01112">
    <property type="entry name" value="RNA_POL_N_8KD"/>
    <property type="match status" value="1"/>
</dbReference>
<sequence length="83" mass="9557">MIIPVRCFTCGSVISDKWVKYLELVDNYRKETGHRDVELLDIDALISSENPVTAESKALSDLQIKRVCCRRHFLCNVDMVDQI</sequence>
<accession>A0A6C0AV53</accession>
<dbReference type="EMBL" id="MN738765">
    <property type="protein sequence ID" value="QHS83817.1"/>
    <property type="molecule type" value="Genomic_DNA"/>
</dbReference>
<keyword evidence="3" id="KW-0862">Zinc</keyword>
<evidence type="ECO:0000256" key="4">
    <source>
        <dbReference type="ARBA" id="ARBA00023163"/>
    </source>
</evidence>
<dbReference type="InterPro" id="IPR023580">
    <property type="entry name" value="RNA_pol_su_RPB10"/>
</dbReference>
<evidence type="ECO:0000256" key="1">
    <source>
        <dbReference type="ARBA" id="ARBA00022478"/>
    </source>
</evidence>
<name>A0A6C0AV53_9ZZZZ</name>
<dbReference type="GO" id="GO:0003899">
    <property type="term" value="F:DNA-directed RNA polymerase activity"/>
    <property type="evidence" value="ECO:0007669"/>
    <property type="project" value="InterPro"/>
</dbReference>
<dbReference type="InterPro" id="IPR000268">
    <property type="entry name" value="RPABC5/Rpb10"/>
</dbReference>
<dbReference type="GO" id="GO:0008270">
    <property type="term" value="F:zinc ion binding"/>
    <property type="evidence" value="ECO:0007669"/>
    <property type="project" value="InterPro"/>
</dbReference>
<dbReference type="Gene3D" id="1.10.10.60">
    <property type="entry name" value="Homeodomain-like"/>
    <property type="match status" value="1"/>
</dbReference>
<dbReference type="SUPFAM" id="SSF46924">
    <property type="entry name" value="RNA polymerase subunit RPB10"/>
    <property type="match status" value="1"/>
</dbReference>
<dbReference type="Pfam" id="PF01194">
    <property type="entry name" value="RNA_pol_N"/>
    <property type="match status" value="1"/>
</dbReference>
<dbReference type="GO" id="GO:0006351">
    <property type="term" value="P:DNA-templated transcription"/>
    <property type="evidence" value="ECO:0007669"/>
    <property type="project" value="InterPro"/>
</dbReference>
<dbReference type="GO" id="GO:0003677">
    <property type="term" value="F:DNA binding"/>
    <property type="evidence" value="ECO:0007669"/>
    <property type="project" value="InterPro"/>
</dbReference>
<keyword evidence="2" id="KW-0479">Metal-binding</keyword>
<protein>
    <recommendedName>
        <fullName evidence="6">DNA-directed RNA polymerase subunit N</fullName>
    </recommendedName>
</protein>
<dbReference type="PANTHER" id="PTHR23431:SF3">
    <property type="entry name" value="DNA-DIRECTED RNA POLYMERASES I, II, AND III SUBUNIT RPABC5"/>
    <property type="match status" value="1"/>
</dbReference>
<proteinExistence type="predicted"/>
<dbReference type="InterPro" id="IPR020789">
    <property type="entry name" value="RNA_pol_suN_Zn-BS"/>
</dbReference>
<evidence type="ECO:0000256" key="2">
    <source>
        <dbReference type="ARBA" id="ARBA00022723"/>
    </source>
</evidence>
<evidence type="ECO:0000256" key="3">
    <source>
        <dbReference type="ARBA" id="ARBA00022833"/>
    </source>
</evidence>